<gene>
    <name evidence="1" type="ORF">B0A70_12765</name>
</gene>
<protein>
    <submittedName>
        <fullName evidence="1">Uncharacterized protein</fullName>
    </submittedName>
</protein>
<name>A0A2S7KCY9_9FLAO</name>
<accession>A0A2S7KCY9</accession>
<evidence type="ECO:0000313" key="2">
    <source>
        <dbReference type="Proteomes" id="UP000238314"/>
    </source>
</evidence>
<organism evidence="1 2">
    <name type="scientific">Chryseobacterium piscicola</name>
    <dbReference type="NCBI Taxonomy" id="551459"/>
    <lineage>
        <taxon>Bacteria</taxon>
        <taxon>Pseudomonadati</taxon>
        <taxon>Bacteroidota</taxon>
        <taxon>Flavobacteriia</taxon>
        <taxon>Flavobacteriales</taxon>
        <taxon>Weeksellaceae</taxon>
        <taxon>Chryseobacterium group</taxon>
        <taxon>Chryseobacterium</taxon>
    </lineage>
</organism>
<keyword evidence="2" id="KW-1185">Reference proteome</keyword>
<reference evidence="1 2" key="1">
    <citation type="submission" date="2016-11" db="EMBL/GenBank/DDBJ databases">
        <title>Whole genomes of Flavobacteriaceae.</title>
        <authorList>
            <person name="Stine C."/>
            <person name="Li C."/>
            <person name="Tadesse D."/>
        </authorList>
    </citation>
    <scope>NUCLEOTIDE SEQUENCE [LARGE SCALE GENOMIC DNA]</scope>
    <source>
        <strain evidence="1 2">DSM 21068</strain>
    </source>
</reference>
<comment type="caution">
    <text evidence="1">The sequence shown here is derived from an EMBL/GenBank/DDBJ whole genome shotgun (WGS) entry which is preliminary data.</text>
</comment>
<proteinExistence type="predicted"/>
<dbReference type="AlphaFoldDB" id="A0A2S7KCY9"/>
<dbReference type="EMBL" id="MUGO01000019">
    <property type="protein sequence ID" value="PQA91337.1"/>
    <property type="molecule type" value="Genomic_DNA"/>
</dbReference>
<sequence>MHLIALKPCKYVGEKSRKTARIISPSAQRISDGEYNRMYINYFNENKNRSDEMNFLKFMDEHMYVKGVTLVKMNSNGTFTKKTLSADKTQVVDADCP</sequence>
<evidence type="ECO:0000313" key="1">
    <source>
        <dbReference type="EMBL" id="PQA91337.1"/>
    </source>
</evidence>
<dbReference type="Proteomes" id="UP000238314">
    <property type="component" value="Unassembled WGS sequence"/>
</dbReference>